<evidence type="ECO:0000313" key="6">
    <source>
        <dbReference type="EMBL" id="KAL3622271.1"/>
    </source>
</evidence>
<sequence length="134" mass="15501">MDQIEWSGRGPFECYPDRKAAAHVGVYEKDVDSLHVPYIVPGESSGRADVRWVAFRDKDGCGIYASAYGGSPPMQMNASYYGTAELERAKHDVELVKGQDIEVFVRYYYYYYYYTYGRVLKNLFCLVFLELRKV</sequence>
<evidence type="ECO:0000256" key="3">
    <source>
        <dbReference type="ARBA" id="ARBA00022801"/>
    </source>
</evidence>
<keyword evidence="3" id="KW-0378">Hydrolase</keyword>
<dbReference type="EC" id="3.2.1.23" evidence="2"/>
<dbReference type="Pfam" id="PF02929">
    <property type="entry name" value="Bgal_small_N"/>
    <property type="match status" value="1"/>
</dbReference>
<dbReference type="PANTHER" id="PTHR46323">
    <property type="entry name" value="BETA-GALACTOSIDASE"/>
    <property type="match status" value="1"/>
</dbReference>
<dbReference type="AlphaFoldDB" id="A0ABD3BZA2"/>
<keyword evidence="7" id="KW-1185">Reference proteome</keyword>
<dbReference type="EMBL" id="JAVIJP010000060">
    <property type="protein sequence ID" value="KAL3622271.1"/>
    <property type="molecule type" value="Genomic_DNA"/>
</dbReference>
<protein>
    <recommendedName>
        <fullName evidence="2">beta-galactosidase</fullName>
        <ecNumber evidence="2">3.2.1.23</ecNumber>
    </recommendedName>
</protein>
<evidence type="ECO:0000256" key="2">
    <source>
        <dbReference type="ARBA" id="ARBA00012756"/>
    </source>
</evidence>
<comment type="caution">
    <text evidence="6">The sequence shown here is derived from an EMBL/GenBank/DDBJ whole genome shotgun (WGS) entry which is preliminary data.</text>
</comment>
<feature type="domain" description="Beta galactosidase small chain/" evidence="5">
    <location>
        <begin position="3"/>
        <end position="121"/>
    </location>
</feature>
<dbReference type="Proteomes" id="UP001632038">
    <property type="component" value="Unassembled WGS sequence"/>
</dbReference>
<evidence type="ECO:0000256" key="4">
    <source>
        <dbReference type="ARBA" id="ARBA00023295"/>
    </source>
</evidence>
<dbReference type="InterPro" id="IPR004199">
    <property type="entry name" value="B-gal_small/dom_5"/>
</dbReference>
<dbReference type="InterPro" id="IPR011013">
    <property type="entry name" value="Gal_mutarotase_sf_dom"/>
</dbReference>
<dbReference type="Gene3D" id="2.70.98.10">
    <property type="match status" value="1"/>
</dbReference>
<name>A0ABD3BZA2_9LAMI</name>
<comment type="catalytic activity">
    <reaction evidence="1">
        <text>Hydrolysis of terminal non-reducing beta-D-galactose residues in beta-D-galactosides.</text>
        <dbReference type="EC" id="3.2.1.23"/>
    </reaction>
</comment>
<evidence type="ECO:0000256" key="1">
    <source>
        <dbReference type="ARBA" id="ARBA00001412"/>
    </source>
</evidence>
<dbReference type="SMART" id="SM01038">
    <property type="entry name" value="Bgal_small_N"/>
    <property type="match status" value="1"/>
</dbReference>
<dbReference type="SUPFAM" id="SSF74650">
    <property type="entry name" value="Galactose mutarotase-like"/>
    <property type="match status" value="1"/>
</dbReference>
<dbReference type="GO" id="GO:0004565">
    <property type="term" value="F:beta-galactosidase activity"/>
    <property type="evidence" value="ECO:0007669"/>
    <property type="project" value="UniProtKB-EC"/>
</dbReference>
<proteinExistence type="predicted"/>
<evidence type="ECO:0000313" key="7">
    <source>
        <dbReference type="Proteomes" id="UP001632038"/>
    </source>
</evidence>
<evidence type="ECO:0000259" key="5">
    <source>
        <dbReference type="SMART" id="SM01038"/>
    </source>
</evidence>
<accession>A0ABD3BZA2</accession>
<reference evidence="7" key="1">
    <citation type="journal article" date="2024" name="IScience">
        <title>Strigolactones Initiate the Formation of Haustorium-like Structures in Castilleja.</title>
        <authorList>
            <person name="Buerger M."/>
            <person name="Peterson D."/>
            <person name="Chory J."/>
        </authorList>
    </citation>
    <scope>NUCLEOTIDE SEQUENCE [LARGE SCALE GENOMIC DNA]</scope>
</reference>
<dbReference type="InterPro" id="IPR050347">
    <property type="entry name" value="Bact_Beta-galactosidase"/>
</dbReference>
<dbReference type="InterPro" id="IPR014718">
    <property type="entry name" value="GH-type_carb-bd"/>
</dbReference>
<dbReference type="PANTHER" id="PTHR46323:SF2">
    <property type="entry name" value="BETA-GALACTOSIDASE"/>
    <property type="match status" value="1"/>
</dbReference>
<keyword evidence="4" id="KW-0326">Glycosidase</keyword>
<organism evidence="6 7">
    <name type="scientific">Castilleja foliolosa</name>
    <dbReference type="NCBI Taxonomy" id="1961234"/>
    <lineage>
        <taxon>Eukaryota</taxon>
        <taxon>Viridiplantae</taxon>
        <taxon>Streptophyta</taxon>
        <taxon>Embryophyta</taxon>
        <taxon>Tracheophyta</taxon>
        <taxon>Spermatophyta</taxon>
        <taxon>Magnoliopsida</taxon>
        <taxon>eudicotyledons</taxon>
        <taxon>Gunneridae</taxon>
        <taxon>Pentapetalae</taxon>
        <taxon>asterids</taxon>
        <taxon>lamiids</taxon>
        <taxon>Lamiales</taxon>
        <taxon>Orobanchaceae</taxon>
        <taxon>Pedicularideae</taxon>
        <taxon>Castillejinae</taxon>
        <taxon>Castilleja</taxon>
    </lineage>
</organism>
<gene>
    <name evidence="6" type="ORF">CASFOL_033682</name>
</gene>